<evidence type="ECO:0000256" key="2">
    <source>
        <dbReference type="SAM" id="MobiDB-lite"/>
    </source>
</evidence>
<dbReference type="Proteomes" id="UP001152320">
    <property type="component" value="Chromosome 6"/>
</dbReference>
<evidence type="ECO:0000313" key="4">
    <source>
        <dbReference type="Proteomes" id="UP001152320"/>
    </source>
</evidence>
<sequence length="317" mass="35390">MLKKGEQNKKLQQDVQALRAKLDKKLYLAQKCKRLQSKVTKQNETLANLKRVNQQISRRLDSCRAALSAEKAKGAAKVSEVELLSKRKIKDTLQYAQGKIQQTKSSSSVLAQKLRKKAGGVKKNLKDQGVKLSSVQGEVRSLKKVISSLDSERAELEETMEIKIEERMQDFLKSQEVVAFQGGMYVDAVRALYMDLMGMNVGARNCESVVRCVMNKLAGNIKLGRLPKATFGKTMIIEGRAQEQQIVDKMLSPVGESITLCTDGTTKWGYTVSMELLMLCLRMVLASQLRGLRDMVEGRGRRNSADPPGHPEGCFKH</sequence>
<name>A0A9Q1C921_HOLLE</name>
<keyword evidence="4" id="KW-1185">Reference proteome</keyword>
<accession>A0A9Q1C921</accession>
<reference evidence="3" key="1">
    <citation type="submission" date="2021-10" db="EMBL/GenBank/DDBJ databases">
        <title>Tropical sea cucumber genome reveals ecological adaptation and Cuvierian tubules defense mechanism.</title>
        <authorList>
            <person name="Chen T."/>
        </authorList>
    </citation>
    <scope>NUCLEOTIDE SEQUENCE</scope>
    <source>
        <strain evidence="3">Nanhai2018</strain>
        <tissue evidence="3">Muscle</tissue>
    </source>
</reference>
<evidence type="ECO:0000313" key="3">
    <source>
        <dbReference type="EMBL" id="KAJ8040597.1"/>
    </source>
</evidence>
<dbReference type="EMBL" id="JAIZAY010000006">
    <property type="protein sequence ID" value="KAJ8040597.1"/>
    <property type="molecule type" value="Genomic_DNA"/>
</dbReference>
<comment type="caution">
    <text evidence="3">The sequence shown here is derived from an EMBL/GenBank/DDBJ whole genome shotgun (WGS) entry which is preliminary data.</text>
</comment>
<feature type="coiled-coil region" evidence="1">
    <location>
        <begin position="139"/>
        <end position="166"/>
    </location>
</feature>
<evidence type="ECO:0000256" key="1">
    <source>
        <dbReference type="SAM" id="Coils"/>
    </source>
</evidence>
<organism evidence="3 4">
    <name type="scientific">Holothuria leucospilota</name>
    <name type="common">Black long sea cucumber</name>
    <name type="synonym">Mertensiothuria leucospilota</name>
    <dbReference type="NCBI Taxonomy" id="206669"/>
    <lineage>
        <taxon>Eukaryota</taxon>
        <taxon>Metazoa</taxon>
        <taxon>Echinodermata</taxon>
        <taxon>Eleutherozoa</taxon>
        <taxon>Echinozoa</taxon>
        <taxon>Holothuroidea</taxon>
        <taxon>Aspidochirotacea</taxon>
        <taxon>Aspidochirotida</taxon>
        <taxon>Holothuriidae</taxon>
        <taxon>Holothuria</taxon>
    </lineage>
</organism>
<keyword evidence="1" id="KW-0175">Coiled coil</keyword>
<proteinExistence type="predicted"/>
<gene>
    <name evidence="3" type="ORF">HOLleu_14931</name>
</gene>
<feature type="region of interest" description="Disordered" evidence="2">
    <location>
        <begin position="298"/>
        <end position="317"/>
    </location>
</feature>
<dbReference type="AlphaFoldDB" id="A0A9Q1C921"/>
<protein>
    <submittedName>
        <fullName evidence="3">Uncharacterized protein</fullName>
    </submittedName>
</protein>
<feature type="coiled-coil region" evidence="1">
    <location>
        <begin position="1"/>
        <end position="66"/>
    </location>
</feature>